<evidence type="ECO:0000256" key="4">
    <source>
        <dbReference type="ARBA" id="ARBA00022692"/>
    </source>
</evidence>
<organism evidence="8 9">
    <name type="scientific">Flavobacterium akiainvivens</name>
    <dbReference type="NCBI Taxonomy" id="1202724"/>
    <lineage>
        <taxon>Bacteria</taxon>
        <taxon>Pseudomonadati</taxon>
        <taxon>Bacteroidota</taxon>
        <taxon>Flavobacteriia</taxon>
        <taxon>Flavobacteriales</taxon>
        <taxon>Flavobacteriaceae</taxon>
        <taxon>Flavobacterium</taxon>
    </lineage>
</organism>
<dbReference type="GO" id="GO:0005886">
    <property type="term" value="C:plasma membrane"/>
    <property type="evidence" value="ECO:0007669"/>
    <property type="project" value="UniProtKB-SubCell"/>
</dbReference>
<evidence type="ECO:0000256" key="3">
    <source>
        <dbReference type="ARBA" id="ARBA00022475"/>
    </source>
</evidence>
<dbReference type="EMBL" id="LIYD01000005">
    <property type="protein sequence ID" value="KOS04703.1"/>
    <property type="molecule type" value="Genomic_DNA"/>
</dbReference>
<comment type="subcellular location">
    <subcellularLocation>
        <location evidence="1">Cell membrane</location>
        <topology evidence="1">Single-pass membrane protein</topology>
    </subcellularLocation>
    <subcellularLocation>
        <location evidence="7">Cell membrane</location>
        <topology evidence="7">Single-pass type II membrane protein</topology>
    </subcellularLocation>
</comment>
<keyword evidence="9" id="KW-1185">Reference proteome</keyword>
<dbReference type="STRING" id="1202724.AM493_00570"/>
<evidence type="ECO:0000313" key="9">
    <source>
        <dbReference type="Proteomes" id="UP000037755"/>
    </source>
</evidence>
<accession>A0A0M8M724</accession>
<keyword evidence="7" id="KW-0653">Protein transport</keyword>
<dbReference type="InterPro" id="IPR003400">
    <property type="entry name" value="ExbD"/>
</dbReference>
<dbReference type="PATRIC" id="fig|1202724.3.peg.109"/>
<dbReference type="PANTHER" id="PTHR30558:SF3">
    <property type="entry name" value="BIOPOLYMER TRANSPORT PROTEIN EXBD-RELATED"/>
    <property type="match status" value="1"/>
</dbReference>
<proteinExistence type="inferred from homology"/>
<keyword evidence="6" id="KW-0472">Membrane</keyword>
<dbReference type="Proteomes" id="UP000037755">
    <property type="component" value="Unassembled WGS sequence"/>
</dbReference>
<evidence type="ECO:0000256" key="6">
    <source>
        <dbReference type="ARBA" id="ARBA00023136"/>
    </source>
</evidence>
<dbReference type="RefSeq" id="WP_054405735.1">
    <property type="nucleotide sequence ID" value="NZ_FOYA01000012.1"/>
</dbReference>
<dbReference type="GO" id="GO:0015031">
    <property type="term" value="P:protein transport"/>
    <property type="evidence" value="ECO:0007669"/>
    <property type="project" value="UniProtKB-KW"/>
</dbReference>
<dbReference type="GO" id="GO:0022857">
    <property type="term" value="F:transmembrane transporter activity"/>
    <property type="evidence" value="ECO:0007669"/>
    <property type="project" value="InterPro"/>
</dbReference>
<sequence length="135" mass="15427">MRIRRNKRFHAEIAASALSDIMFFLLLFFLIISTLANPNVIKLMLPKARTTATTDKAHMSVSVLVMEDKTKQYFIDKEPVLFDDLEAKLAEHVQASGDNTVIVRFPYDLQVQDMVDVLQIGERLKLKFVIATSKQ</sequence>
<dbReference type="Gene3D" id="3.30.420.270">
    <property type="match status" value="1"/>
</dbReference>
<name>A0A0M8M724_9FLAO</name>
<keyword evidence="7" id="KW-0813">Transport</keyword>
<evidence type="ECO:0000256" key="5">
    <source>
        <dbReference type="ARBA" id="ARBA00022989"/>
    </source>
</evidence>
<keyword evidence="3" id="KW-1003">Cell membrane</keyword>
<evidence type="ECO:0000313" key="8">
    <source>
        <dbReference type="EMBL" id="KOS04703.1"/>
    </source>
</evidence>
<keyword evidence="4 7" id="KW-0812">Transmembrane</keyword>
<comment type="similarity">
    <text evidence="2 7">Belongs to the ExbD/TolR family.</text>
</comment>
<comment type="caution">
    <text evidence="8">The sequence shown here is derived from an EMBL/GenBank/DDBJ whole genome shotgun (WGS) entry which is preliminary data.</text>
</comment>
<dbReference type="AlphaFoldDB" id="A0A0M8M724"/>
<dbReference type="Pfam" id="PF02472">
    <property type="entry name" value="ExbD"/>
    <property type="match status" value="1"/>
</dbReference>
<reference evidence="8 9" key="1">
    <citation type="submission" date="2015-08" db="EMBL/GenBank/DDBJ databases">
        <title>Whole genome sequence of Flavobacterium akiainvivens IK-1T, from decaying Wikstroemia oahuensis, an endemic Hawaiian shrub.</title>
        <authorList>
            <person name="Wan X."/>
            <person name="Hou S."/>
            <person name="Saito J."/>
            <person name="Donachie S."/>
        </authorList>
    </citation>
    <scope>NUCLEOTIDE SEQUENCE [LARGE SCALE GENOMIC DNA]</scope>
    <source>
        <strain evidence="8 9">IK-1</strain>
    </source>
</reference>
<evidence type="ECO:0000256" key="2">
    <source>
        <dbReference type="ARBA" id="ARBA00005811"/>
    </source>
</evidence>
<dbReference type="PANTHER" id="PTHR30558">
    <property type="entry name" value="EXBD MEMBRANE COMPONENT OF PMF-DRIVEN MACROMOLECULE IMPORT SYSTEM"/>
    <property type="match status" value="1"/>
</dbReference>
<evidence type="ECO:0000256" key="1">
    <source>
        <dbReference type="ARBA" id="ARBA00004162"/>
    </source>
</evidence>
<evidence type="ECO:0000256" key="7">
    <source>
        <dbReference type="RuleBase" id="RU003879"/>
    </source>
</evidence>
<gene>
    <name evidence="8" type="ORF">AM493_00570</name>
</gene>
<keyword evidence="5" id="KW-1133">Transmembrane helix</keyword>
<protein>
    <submittedName>
        <fullName evidence="8">Biopolymer transporter ExbD</fullName>
    </submittedName>
</protein>
<dbReference type="OrthoDB" id="1375727at2"/>